<keyword evidence="12 14" id="KW-0539">Nucleus</keyword>
<evidence type="ECO:0000256" key="7">
    <source>
        <dbReference type="ARBA" id="ARBA00022833"/>
    </source>
</evidence>
<dbReference type="GO" id="GO:0006357">
    <property type="term" value="P:regulation of transcription by RNA polymerase II"/>
    <property type="evidence" value="ECO:0007669"/>
    <property type="project" value="TreeGrafter"/>
</dbReference>
<dbReference type="Pfam" id="PF17772">
    <property type="entry name" value="zf-MYST"/>
    <property type="match status" value="1"/>
</dbReference>
<dbReference type="InterPro" id="IPR036388">
    <property type="entry name" value="WH-like_DNA-bd_sf"/>
</dbReference>
<dbReference type="InterPro" id="IPR050603">
    <property type="entry name" value="MYST_HAT"/>
</dbReference>
<evidence type="ECO:0000256" key="1">
    <source>
        <dbReference type="ARBA" id="ARBA00004123"/>
    </source>
</evidence>
<dbReference type="InterPro" id="IPR040706">
    <property type="entry name" value="Zf-MYST"/>
</dbReference>
<dbReference type="GO" id="GO:0004402">
    <property type="term" value="F:histone acetyltransferase activity"/>
    <property type="evidence" value="ECO:0007669"/>
    <property type="project" value="InterPro"/>
</dbReference>
<evidence type="ECO:0000256" key="12">
    <source>
        <dbReference type="ARBA" id="ARBA00023242"/>
    </source>
</evidence>
<dbReference type="FunFam" id="3.40.630.30:FF:000002">
    <property type="entry name" value="Histone acetyltransferase"/>
    <property type="match status" value="1"/>
</dbReference>
<dbReference type="InterPro" id="IPR016197">
    <property type="entry name" value="Chromo-like_dom_sf"/>
</dbReference>
<evidence type="ECO:0000256" key="2">
    <source>
        <dbReference type="ARBA" id="ARBA00010107"/>
    </source>
</evidence>
<dbReference type="InterPro" id="IPR025995">
    <property type="entry name" value="Tudor-knot"/>
</dbReference>
<evidence type="ECO:0000256" key="5">
    <source>
        <dbReference type="ARBA" id="ARBA00022723"/>
    </source>
</evidence>
<evidence type="ECO:0000256" key="11">
    <source>
        <dbReference type="ARBA" id="ARBA00023163"/>
    </source>
</evidence>
<dbReference type="CDD" id="cd04301">
    <property type="entry name" value="NAT_SF"/>
    <property type="match status" value="1"/>
</dbReference>
<dbReference type="AlphaFoldDB" id="A0A7S1HGA4"/>
<dbReference type="SUPFAM" id="SSF55729">
    <property type="entry name" value="Acyl-CoA N-acyltransferases (Nat)"/>
    <property type="match status" value="1"/>
</dbReference>
<evidence type="ECO:0000259" key="15">
    <source>
        <dbReference type="PROSITE" id="PS51726"/>
    </source>
</evidence>
<dbReference type="Gene3D" id="2.30.30.140">
    <property type="match status" value="1"/>
</dbReference>
<reference evidence="16" key="1">
    <citation type="submission" date="2021-01" db="EMBL/GenBank/DDBJ databases">
        <authorList>
            <person name="Corre E."/>
            <person name="Pelletier E."/>
            <person name="Niang G."/>
            <person name="Scheremetjew M."/>
            <person name="Finn R."/>
            <person name="Kale V."/>
            <person name="Holt S."/>
            <person name="Cochrane G."/>
            <person name="Meng A."/>
            <person name="Brown T."/>
            <person name="Cohen L."/>
        </authorList>
    </citation>
    <scope>NUCLEOTIDE SEQUENCE</scope>
    <source>
        <strain evidence="16">CCMP644</strain>
    </source>
</reference>
<dbReference type="PROSITE" id="PS51726">
    <property type="entry name" value="MYST_HAT"/>
    <property type="match status" value="1"/>
</dbReference>
<dbReference type="EC" id="2.3.1.48" evidence="3 14"/>
<name>A0A7S1HGA4_HEMAN</name>
<evidence type="ECO:0000313" key="16">
    <source>
        <dbReference type="EMBL" id="CAD8981211.1"/>
    </source>
</evidence>
<sequence>MRECEIIEKRMSEGKVEAYYVHWSDFNRRCDSWVPIADVDLNTTKDKLKEIRDLKRNFDEFAHDHDEHEGMDEATLRHHNMVTKIKNVNKIQIGQYLVEVWYYSPLPKSVWRSGDEVIDILYFCEFTLNFYRTKEELERHQKKGCLRHPPGDEIYRNDKVSVFEVDGSRSKQWCQNLCYLAKMFLDHKTLWYDTDSFFFYVICECDEQGYHVVGYFSKEKESEEDYNLACILTLPQHQRKGYGKFIISFSYELSKIEGKAGSPEKPLSDLGKEAYHSHWNRELLHTLKKIGSEPNPDDRFVSLQKLSEMTSFKRDDIEATLKRLQMINYYKSQAYVNVNPTLVNYHISKCGGSGVRVDPTKIHWTPHINPS</sequence>
<dbReference type="PANTHER" id="PTHR10615:SF161">
    <property type="entry name" value="HISTONE ACETYLTRANSFERASE KAT7"/>
    <property type="match status" value="1"/>
</dbReference>
<gene>
    <name evidence="16" type="ORF">HAND00432_LOCUS32221</name>
</gene>
<keyword evidence="7" id="KW-0862">Zinc</keyword>
<keyword evidence="10" id="KW-0805">Transcription regulation</keyword>
<dbReference type="Pfam" id="PF11717">
    <property type="entry name" value="Tudor-knot"/>
    <property type="match status" value="1"/>
</dbReference>
<feature type="active site" description="Proton donor/acceptor" evidence="13">
    <location>
        <position position="264"/>
    </location>
</feature>
<dbReference type="Gene3D" id="3.30.60.60">
    <property type="entry name" value="N-acetyl transferase-like"/>
    <property type="match status" value="1"/>
</dbReference>
<dbReference type="Pfam" id="PF01853">
    <property type="entry name" value="MOZ_SAS"/>
    <property type="match status" value="1"/>
</dbReference>
<dbReference type="EMBL" id="HBFX01053545">
    <property type="protein sequence ID" value="CAD8981211.1"/>
    <property type="molecule type" value="Transcribed_RNA"/>
</dbReference>
<dbReference type="GO" id="GO:0003712">
    <property type="term" value="F:transcription coregulator activity"/>
    <property type="evidence" value="ECO:0007669"/>
    <property type="project" value="TreeGrafter"/>
</dbReference>
<dbReference type="GO" id="GO:0000785">
    <property type="term" value="C:chromatin"/>
    <property type="evidence" value="ECO:0007669"/>
    <property type="project" value="TreeGrafter"/>
</dbReference>
<dbReference type="Gene3D" id="1.10.10.10">
    <property type="entry name" value="Winged helix-like DNA-binding domain superfamily/Winged helix DNA-binding domain"/>
    <property type="match status" value="1"/>
</dbReference>
<keyword evidence="8" id="KW-0156">Chromatin regulator</keyword>
<proteinExistence type="inferred from homology"/>
<organism evidence="16">
    <name type="scientific">Hemiselmis andersenii</name>
    <name type="common">Cryptophyte alga</name>
    <dbReference type="NCBI Taxonomy" id="464988"/>
    <lineage>
        <taxon>Eukaryota</taxon>
        <taxon>Cryptophyceae</taxon>
        <taxon>Cryptomonadales</taxon>
        <taxon>Hemiselmidaceae</taxon>
        <taxon>Hemiselmis</taxon>
    </lineage>
</organism>
<keyword evidence="9" id="KW-0007">Acetylation</keyword>
<keyword evidence="5" id="KW-0479">Metal-binding</keyword>
<comment type="catalytic activity">
    <reaction evidence="14">
        <text>L-lysyl-[protein] + acetyl-CoA = N(6)-acetyl-L-lysyl-[protein] + CoA + H(+)</text>
        <dbReference type="Rhea" id="RHEA:45948"/>
        <dbReference type="Rhea" id="RHEA-COMP:9752"/>
        <dbReference type="Rhea" id="RHEA-COMP:10731"/>
        <dbReference type="ChEBI" id="CHEBI:15378"/>
        <dbReference type="ChEBI" id="CHEBI:29969"/>
        <dbReference type="ChEBI" id="CHEBI:57287"/>
        <dbReference type="ChEBI" id="CHEBI:57288"/>
        <dbReference type="ChEBI" id="CHEBI:61930"/>
        <dbReference type="EC" id="2.3.1.48"/>
    </reaction>
</comment>
<dbReference type="InterPro" id="IPR002717">
    <property type="entry name" value="HAT_MYST-type"/>
</dbReference>
<comment type="subcellular location">
    <subcellularLocation>
        <location evidence="1 14">Nucleus</location>
    </subcellularLocation>
</comment>
<evidence type="ECO:0000256" key="9">
    <source>
        <dbReference type="ARBA" id="ARBA00022990"/>
    </source>
</evidence>
<evidence type="ECO:0000256" key="8">
    <source>
        <dbReference type="ARBA" id="ARBA00022853"/>
    </source>
</evidence>
<evidence type="ECO:0000256" key="6">
    <source>
        <dbReference type="ARBA" id="ARBA00022771"/>
    </source>
</evidence>
<dbReference type="GO" id="GO:0005634">
    <property type="term" value="C:nucleus"/>
    <property type="evidence" value="ECO:0007669"/>
    <property type="project" value="UniProtKB-SubCell"/>
</dbReference>
<keyword evidence="4" id="KW-0808">Transferase</keyword>
<evidence type="ECO:0000256" key="13">
    <source>
        <dbReference type="PIRSR" id="PIRSR602717-51"/>
    </source>
</evidence>
<evidence type="ECO:0000256" key="3">
    <source>
        <dbReference type="ARBA" id="ARBA00013184"/>
    </source>
</evidence>
<comment type="similarity">
    <text evidence="2 14">Belongs to the MYST (SAS/MOZ) family.</text>
</comment>
<evidence type="ECO:0000256" key="10">
    <source>
        <dbReference type="ARBA" id="ARBA00023015"/>
    </source>
</evidence>
<protein>
    <recommendedName>
        <fullName evidence="3 14">Histone acetyltransferase</fullName>
        <ecNumber evidence="3 14">2.3.1.48</ecNumber>
    </recommendedName>
</protein>
<keyword evidence="11" id="KW-0804">Transcription</keyword>
<dbReference type="Gene3D" id="3.40.630.30">
    <property type="match status" value="1"/>
</dbReference>
<feature type="domain" description="MYST-type HAT" evidence="15">
    <location>
        <begin position="83"/>
        <end position="366"/>
    </location>
</feature>
<accession>A0A7S1HGA4</accession>
<dbReference type="PANTHER" id="PTHR10615">
    <property type="entry name" value="HISTONE ACETYLTRANSFERASE"/>
    <property type="match status" value="1"/>
</dbReference>
<evidence type="ECO:0000256" key="14">
    <source>
        <dbReference type="RuleBase" id="RU361211"/>
    </source>
</evidence>
<dbReference type="SUPFAM" id="SSF54160">
    <property type="entry name" value="Chromo domain-like"/>
    <property type="match status" value="1"/>
</dbReference>
<evidence type="ECO:0000256" key="4">
    <source>
        <dbReference type="ARBA" id="ARBA00022679"/>
    </source>
</evidence>
<dbReference type="GO" id="GO:0008270">
    <property type="term" value="F:zinc ion binding"/>
    <property type="evidence" value="ECO:0007669"/>
    <property type="project" value="UniProtKB-KW"/>
</dbReference>
<dbReference type="InterPro" id="IPR016181">
    <property type="entry name" value="Acyl_CoA_acyltransferase"/>
</dbReference>
<keyword evidence="6" id="KW-0863">Zinc-finger</keyword>
<dbReference type="SMART" id="SM00298">
    <property type="entry name" value="CHROMO"/>
    <property type="match status" value="1"/>
</dbReference>
<dbReference type="InterPro" id="IPR000953">
    <property type="entry name" value="Chromo/chromo_shadow_dom"/>
</dbReference>
<dbReference type="GO" id="GO:0003682">
    <property type="term" value="F:chromatin binding"/>
    <property type="evidence" value="ECO:0007669"/>
    <property type="project" value="TreeGrafter"/>
</dbReference>